<sequence>MSVWLGIVTHRNPAKDPGVKWRVLTQTRYCQTTTITCTAVSLRTFAC</sequence>
<dbReference type="EMBL" id="GBXM01031510">
    <property type="protein sequence ID" value="JAH77067.1"/>
    <property type="molecule type" value="Transcribed_RNA"/>
</dbReference>
<organism evidence="1">
    <name type="scientific">Anguilla anguilla</name>
    <name type="common">European freshwater eel</name>
    <name type="synonym">Muraena anguilla</name>
    <dbReference type="NCBI Taxonomy" id="7936"/>
    <lineage>
        <taxon>Eukaryota</taxon>
        <taxon>Metazoa</taxon>
        <taxon>Chordata</taxon>
        <taxon>Craniata</taxon>
        <taxon>Vertebrata</taxon>
        <taxon>Euteleostomi</taxon>
        <taxon>Actinopterygii</taxon>
        <taxon>Neopterygii</taxon>
        <taxon>Teleostei</taxon>
        <taxon>Anguilliformes</taxon>
        <taxon>Anguillidae</taxon>
        <taxon>Anguilla</taxon>
    </lineage>
</organism>
<name>A0A0E9VG61_ANGAN</name>
<reference evidence="1" key="1">
    <citation type="submission" date="2014-11" db="EMBL/GenBank/DDBJ databases">
        <authorList>
            <person name="Amaro Gonzalez C."/>
        </authorList>
    </citation>
    <scope>NUCLEOTIDE SEQUENCE</scope>
</reference>
<accession>A0A0E9VG61</accession>
<evidence type="ECO:0000313" key="1">
    <source>
        <dbReference type="EMBL" id="JAH77067.1"/>
    </source>
</evidence>
<proteinExistence type="predicted"/>
<reference evidence="1" key="2">
    <citation type="journal article" date="2015" name="Fish Shellfish Immunol.">
        <title>Early steps in the European eel (Anguilla anguilla)-Vibrio vulnificus interaction in the gills: Role of the RtxA13 toxin.</title>
        <authorList>
            <person name="Callol A."/>
            <person name="Pajuelo D."/>
            <person name="Ebbesson L."/>
            <person name="Teles M."/>
            <person name="MacKenzie S."/>
            <person name="Amaro C."/>
        </authorList>
    </citation>
    <scope>NUCLEOTIDE SEQUENCE</scope>
</reference>
<protein>
    <submittedName>
        <fullName evidence="1">Uncharacterized protein</fullName>
    </submittedName>
</protein>
<dbReference type="AlphaFoldDB" id="A0A0E9VG61"/>